<gene>
    <name evidence="1" type="ORF">CS063_15565</name>
</gene>
<dbReference type="EMBL" id="PEDL01000027">
    <property type="protein sequence ID" value="PHV69480.1"/>
    <property type="molecule type" value="Genomic_DNA"/>
</dbReference>
<sequence>MTSKKNPRKSTLTLQKEDPLKSKNGNSPIHDDGLFIADEDPSDGFANMNTIRYGEEVDVDDL</sequence>
<accession>A0AC61D7J4</accession>
<keyword evidence="2" id="KW-1185">Reference proteome</keyword>
<evidence type="ECO:0000313" key="2">
    <source>
        <dbReference type="Proteomes" id="UP000224460"/>
    </source>
</evidence>
<organism evidence="1 2">
    <name type="scientific">Sporanaerobium hydrogeniformans</name>
    <dbReference type="NCBI Taxonomy" id="3072179"/>
    <lineage>
        <taxon>Bacteria</taxon>
        <taxon>Bacillati</taxon>
        <taxon>Bacillota</taxon>
        <taxon>Clostridia</taxon>
        <taxon>Lachnospirales</taxon>
        <taxon>Lachnospiraceae</taxon>
        <taxon>Sporanaerobium</taxon>
    </lineage>
</organism>
<comment type="caution">
    <text evidence="1">The sequence shown here is derived from an EMBL/GenBank/DDBJ whole genome shotgun (WGS) entry which is preliminary data.</text>
</comment>
<dbReference type="Proteomes" id="UP000224460">
    <property type="component" value="Unassembled WGS sequence"/>
</dbReference>
<protein>
    <submittedName>
        <fullName evidence="1">Uncharacterized protein</fullName>
    </submittedName>
</protein>
<evidence type="ECO:0000313" key="1">
    <source>
        <dbReference type="EMBL" id="PHV69480.1"/>
    </source>
</evidence>
<reference evidence="1" key="1">
    <citation type="submission" date="2017-10" db="EMBL/GenBank/DDBJ databases">
        <title>Genome sequence of cellulolytic Lachnospiraceae bacterium XHS1971 isolated from hotspring sediment.</title>
        <authorList>
            <person name="Vasudevan G."/>
            <person name="Joshi A.J."/>
            <person name="Hivarkar S."/>
            <person name="Lanjekar V.B."/>
            <person name="Dhakephalkar P.K."/>
            <person name="Dagar S."/>
        </authorList>
    </citation>
    <scope>NUCLEOTIDE SEQUENCE</scope>
    <source>
        <strain evidence="1">XHS1971</strain>
    </source>
</reference>
<name>A0AC61D7J4_9FIRM</name>
<proteinExistence type="predicted"/>